<protein>
    <recommendedName>
        <fullName evidence="3">Retrotransposon gag domain-containing protein</fullName>
    </recommendedName>
</protein>
<organism evidence="1 2">
    <name type="scientific">Mucuna pruriens</name>
    <name type="common">Velvet bean</name>
    <name type="synonym">Dolichos pruriens</name>
    <dbReference type="NCBI Taxonomy" id="157652"/>
    <lineage>
        <taxon>Eukaryota</taxon>
        <taxon>Viridiplantae</taxon>
        <taxon>Streptophyta</taxon>
        <taxon>Embryophyta</taxon>
        <taxon>Tracheophyta</taxon>
        <taxon>Spermatophyta</taxon>
        <taxon>Magnoliopsida</taxon>
        <taxon>eudicotyledons</taxon>
        <taxon>Gunneridae</taxon>
        <taxon>Pentapetalae</taxon>
        <taxon>rosids</taxon>
        <taxon>fabids</taxon>
        <taxon>Fabales</taxon>
        <taxon>Fabaceae</taxon>
        <taxon>Papilionoideae</taxon>
        <taxon>50 kb inversion clade</taxon>
        <taxon>NPAAA clade</taxon>
        <taxon>indigoferoid/millettioid clade</taxon>
        <taxon>Phaseoleae</taxon>
        <taxon>Mucuna</taxon>
    </lineage>
</organism>
<name>A0A371EZY7_MUCPR</name>
<feature type="non-terminal residue" evidence="1">
    <location>
        <position position="1"/>
    </location>
</feature>
<dbReference type="OrthoDB" id="1934635at2759"/>
<gene>
    <name evidence="1" type="ORF">CR513_49050</name>
</gene>
<evidence type="ECO:0008006" key="3">
    <source>
        <dbReference type="Google" id="ProtNLM"/>
    </source>
</evidence>
<proteinExistence type="predicted"/>
<keyword evidence="2" id="KW-1185">Reference proteome</keyword>
<accession>A0A371EZY7</accession>
<dbReference type="Proteomes" id="UP000257109">
    <property type="component" value="Unassembled WGS sequence"/>
</dbReference>
<evidence type="ECO:0000313" key="1">
    <source>
        <dbReference type="EMBL" id="RDX71579.1"/>
    </source>
</evidence>
<dbReference type="EMBL" id="QJKJ01011273">
    <property type="protein sequence ID" value="RDX71579.1"/>
    <property type="molecule type" value="Genomic_DNA"/>
</dbReference>
<evidence type="ECO:0000313" key="2">
    <source>
        <dbReference type="Proteomes" id="UP000257109"/>
    </source>
</evidence>
<dbReference type="AlphaFoldDB" id="A0A371EZY7"/>
<sequence>MTHLFDEFGLPKGVTWETMLDFYQRFLELNFSDNLEPKPISVAFSLIGLFSKNPSLTKKLTVFLGERRERHVRVEINMKEKRRVRHRRRGEEQREEEIDMTKCKIPSFLGNCKPEIYVDWELKVKKIMGYFNLHLGKVVRLVTL</sequence>
<reference evidence="1" key="1">
    <citation type="submission" date="2018-05" db="EMBL/GenBank/DDBJ databases">
        <title>Draft genome of Mucuna pruriens seed.</title>
        <authorList>
            <person name="Nnadi N.E."/>
            <person name="Vos R."/>
            <person name="Hasami M.H."/>
            <person name="Devisetty U.K."/>
            <person name="Aguiy J.C."/>
        </authorList>
    </citation>
    <scope>NUCLEOTIDE SEQUENCE [LARGE SCALE GENOMIC DNA]</scope>
    <source>
        <strain evidence="1">JCA_2017</strain>
    </source>
</reference>
<comment type="caution">
    <text evidence="1">The sequence shown here is derived from an EMBL/GenBank/DDBJ whole genome shotgun (WGS) entry which is preliminary data.</text>
</comment>